<organism evidence="2 3">
    <name type="scientific">Cucumis melo var. makuwa</name>
    <name type="common">Oriental melon</name>
    <dbReference type="NCBI Taxonomy" id="1194695"/>
    <lineage>
        <taxon>Eukaryota</taxon>
        <taxon>Viridiplantae</taxon>
        <taxon>Streptophyta</taxon>
        <taxon>Embryophyta</taxon>
        <taxon>Tracheophyta</taxon>
        <taxon>Spermatophyta</taxon>
        <taxon>Magnoliopsida</taxon>
        <taxon>eudicotyledons</taxon>
        <taxon>Gunneridae</taxon>
        <taxon>Pentapetalae</taxon>
        <taxon>rosids</taxon>
        <taxon>fabids</taxon>
        <taxon>Cucurbitales</taxon>
        <taxon>Cucurbitaceae</taxon>
        <taxon>Benincaseae</taxon>
        <taxon>Cucumis</taxon>
    </lineage>
</organism>
<dbReference type="Proteomes" id="UP000321947">
    <property type="component" value="Unassembled WGS sequence"/>
</dbReference>
<evidence type="ECO:0000256" key="1">
    <source>
        <dbReference type="SAM" id="MobiDB-lite"/>
    </source>
</evidence>
<dbReference type="EMBL" id="SSTD01008669">
    <property type="protein sequence ID" value="TYK15335.1"/>
    <property type="molecule type" value="Genomic_DNA"/>
</dbReference>
<gene>
    <name evidence="2" type="ORF">E5676_scaffold1706G00470</name>
</gene>
<evidence type="ECO:0000313" key="2">
    <source>
        <dbReference type="EMBL" id="TYK15335.1"/>
    </source>
</evidence>
<sequence>MATDGYEGEMVGGGSGTRCVKTEEEKDEVEAAADGIHKCQRLVGSYEDLFGIQSRAEEEFLRQTFQVTRKGEVRDYVA</sequence>
<evidence type="ECO:0000313" key="3">
    <source>
        <dbReference type="Proteomes" id="UP000321947"/>
    </source>
</evidence>
<proteinExistence type="predicted"/>
<name>A0A5D3CUZ9_CUCMM</name>
<reference evidence="2 3" key="1">
    <citation type="submission" date="2019-08" db="EMBL/GenBank/DDBJ databases">
        <title>Draft genome sequences of two oriental melons (Cucumis melo L. var makuwa).</title>
        <authorList>
            <person name="Kwon S.-Y."/>
        </authorList>
    </citation>
    <scope>NUCLEOTIDE SEQUENCE [LARGE SCALE GENOMIC DNA]</scope>
    <source>
        <strain evidence="3">cv. Chang Bougi</strain>
        <tissue evidence="2">Leaf</tissue>
    </source>
</reference>
<comment type="caution">
    <text evidence="2">The sequence shown here is derived from an EMBL/GenBank/DDBJ whole genome shotgun (WGS) entry which is preliminary data.</text>
</comment>
<accession>A0A5D3CUZ9</accession>
<feature type="region of interest" description="Disordered" evidence="1">
    <location>
        <begin position="1"/>
        <end position="23"/>
    </location>
</feature>
<protein>
    <submittedName>
        <fullName evidence="2">Uncharacterized protein</fullName>
    </submittedName>
</protein>
<dbReference type="AlphaFoldDB" id="A0A5D3CUZ9"/>